<dbReference type="InterPro" id="IPR038404">
    <property type="entry name" value="TRAP_DctP_sf"/>
</dbReference>
<dbReference type="InterPro" id="IPR018389">
    <property type="entry name" value="DctP_fam"/>
</dbReference>
<dbReference type="GO" id="GO:0055085">
    <property type="term" value="P:transmembrane transport"/>
    <property type="evidence" value="ECO:0007669"/>
    <property type="project" value="InterPro"/>
</dbReference>
<reference evidence="8" key="1">
    <citation type="submission" date="2016-10" db="EMBL/GenBank/DDBJ databases">
        <authorList>
            <person name="Varghese N."/>
            <person name="Submissions S."/>
        </authorList>
    </citation>
    <scope>NUCLEOTIDE SEQUENCE [LARGE SCALE GENOMIC DNA]</scope>
    <source>
        <strain evidence="8">CGMCC 1.10789</strain>
    </source>
</reference>
<feature type="chain" id="PRO_5011449919" evidence="6">
    <location>
        <begin position="22"/>
        <end position="325"/>
    </location>
</feature>
<dbReference type="NCBIfam" id="NF037995">
    <property type="entry name" value="TRAP_S1"/>
    <property type="match status" value="1"/>
</dbReference>
<dbReference type="GO" id="GO:0042597">
    <property type="term" value="C:periplasmic space"/>
    <property type="evidence" value="ECO:0007669"/>
    <property type="project" value="UniProtKB-SubCell"/>
</dbReference>
<dbReference type="SUPFAM" id="SSF53850">
    <property type="entry name" value="Periplasmic binding protein-like II"/>
    <property type="match status" value="1"/>
</dbReference>
<gene>
    <name evidence="7" type="ORF">SAMN05216257_103409</name>
</gene>
<dbReference type="PANTHER" id="PTHR33376:SF7">
    <property type="entry name" value="C4-DICARBOXYLATE-BINDING PROTEIN DCTB"/>
    <property type="match status" value="1"/>
</dbReference>
<organism evidence="7 8">
    <name type="scientific">Meinhardsimonia xiamenensis</name>
    <dbReference type="NCBI Taxonomy" id="990712"/>
    <lineage>
        <taxon>Bacteria</taxon>
        <taxon>Pseudomonadati</taxon>
        <taxon>Pseudomonadota</taxon>
        <taxon>Alphaproteobacteria</taxon>
        <taxon>Rhodobacterales</taxon>
        <taxon>Paracoccaceae</taxon>
        <taxon>Meinhardsimonia</taxon>
    </lineage>
</organism>
<proteinExistence type="inferred from homology"/>
<keyword evidence="8" id="KW-1185">Reference proteome</keyword>
<dbReference type="AlphaFoldDB" id="A0A1G9DAA0"/>
<dbReference type="RefSeq" id="WP_092500160.1">
    <property type="nucleotide sequence ID" value="NZ_FNFV01000003.1"/>
</dbReference>
<dbReference type="EMBL" id="FNFV01000003">
    <property type="protein sequence ID" value="SDK60809.1"/>
    <property type="molecule type" value="Genomic_DNA"/>
</dbReference>
<dbReference type="STRING" id="990712.SAMN05216257_103409"/>
<evidence type="ECO:0000256" key="3">
    <source>
        <dbReference type="ARBA" id="ARBA00022448"/>
    </source>
</evidence>
<feature type="signal peptide" evidence="6">
    <location>
        <begin position="1"/>
        <end position="21"/>
    </location>
</feature>
<name>A0A1G9DAA0_9RHOB</name>
<comment type="subcellular location">
    <subcellularLocation>
        <location evidence="1">Periplasm</location>
    </subcellularLocation>
</comment>
<evidence type="ECO:0000256" key="2">
    <source>
        <dbReference type="ARBA" id="ARBA00009023"/>
    </source>
</evidence>
<evidence type="ECO:0000313" key="7">
    <source>
        <dbReference type="EMBL" id="SDK60809.1"/>
    </source>
</evidence>
<keyword evidence="5" id="KW-0574">Periplasm</keyword>
<protein>
    <submittedName>
        <fullName evidence="7">TRAP-type C4-dicarboxylate transport system, substrate-binding protein</fullName>
    </submittedName>
</protein>
<evidence type="ECO:0000256" key="6">
    <source>
        <dbReference type="SAM" id="SignalP"/>
    </source>
</evidence>
<keyword evidence="3" id="KW-0813">Transport</keyword>
<dbReference type="OrthoDB" id="8673861at2"/>
<dbReference type="PANTHER" id="PTHR33376">
    <property type="match status" value="1"/>
</dbReference>
<evidence type="ECO:0000256" key="4">
    <source>
        <dbReference type="ARBA" id="ARBA00022729"/>
    </source>
</evidence>
<sequence>MRNILTGGIAAMLLSATAAMADKVELIYSDTVAENDIRSQILRKEFGECLGDDFDFKSYHGATLFKQGTELTAMQRGNLDMGNLAIFDFYNQVPHTKVLGAPFLFRDYEHMRAVYNSDLLDELWKEIEEKAQVKILATPYNGTRHLGYKGDKRVMTPDDLKGMKLRMPPGEGWQLVGRAMGATTVPVPFTEVYTALQTGAIDGQDNGFPATRSMKFDEVINHIGKTAHLVGHNLFTISLAKWNSLTPEQQARVQECAKNFERALDEATLKLEQELEADMKAKGIDIYTPDLDAFVANVKKVYAAEGQDKDWPEGLYDRINGYTAN</sequence>
<keyword evidence="4 6" id="KW-0732">Signal</keyword>
<comment type="similarity">
    <text evidence="2">Belongs to the bacterial solute-binding protein 7 family.</text>
</comment>
<accession>A0A1G9DAA0</accession>
<dbReference type="Proteomes" id="UP000199328">
    <property type="component" value="Unassembled WGS sequence"/>
</dbReference>
<dbReference type="Pfam" id="PF03480">
    <property type="entry name" value="DctP"/>
    <property type="match status" value="1"/>
</dbReference>
<dbReference type="Gene3D" id="3.40.190.170">
    <property type="entry name" value="Bacterial extracellular solute-binding protein, family 7"/>
    <property type="match status" value="1"/>
</dbReference>
<evidence type="ECO:0000256" key="5">
    <source>
        <dbReference type="ARBA" id="ARBA00022764"/>
    </source>
</evidence>
<evidence type="ECO:0000313" key="8">
    <source>
        <dbReference type="Proteomes" id="UP000199328"/>
    </source>
</evidence>
<evidence type="ECO:0000256" key="1">
    <source>
        <dbReference type="ARBA" id="ARBA00004418"/>
    </source>
</evidence>